<keyword evidence="12" id="KW-1185">Reference proteome</keyword>
<dbReference type="PANTHER" id="PTHR11795">
    <property type="entry name" value="BRANCHED-CHAIN AMINO ACID TRANSPORT SYSTEM PERMEASE PROTEIN LIVH"/>
    <property type="match status" value="1"/>
</dbReference>
<evidence type="ECO:0000256" key="10">
    <source>
        <dbReference type="SAM" id="SignalP"/>
    </source>
</evidence>
<keyword evidence="3" id="KW-1003">Cell membrane</keyword>
<dbReference type="Pfam" id="PF02653">
    <property type="entry name" value="BPD_transp_2"/>
    <property type="match status" value="1"/>
</dbReference>
<keyword evidence="2" id="KW-0813">Transport</keyword>
<evidence type="ECO:0000313" key="12">
    <source>
        <dbReference type="Proteomes" id="UP000320209"/>
    </source>
</evidence>
<dbReference type="GO" id="GO:0006865">
    <property type="term" value="P:amino acid transport"/>
    <property type="evidence" value="ECO:0007669"/>
    <property type="project" value="UniProtKB-KW"/>
</dbReference>
<accession>A0A543A983</accession>
<feature type="signal peptide" evidence="10">
    <location>
        <begin position="1"/>
        <end position="29"/>
    </location>
</feature>
<evidence type="ECO:0000256" key="7">
    <source>
        <dbReference type="ARBA" id="ARBA00023136"/>
    </source>
</evidence>
<keyword evidence="6 9" id="KW-1133">Transmembrane helix</keyword>
<comment type="subcellular location">
    <subcellularLocation>
        <location evidence="1">Cell membrane</location>
        <topology evidence="1">Multi-pass membrane protein</topology>
    </subcellularLocation>
</comment>
<evidence type="ECO:0000256" key="6">
    <source>
        <dbReference type="ARBA" id="ARBA00022989"/>
    </source>
</evidence>
<organism evidence="11 12">
    <name type="scientific">Nocardioides albertanoniae</name>
    <dbReference type="NCBI Taxonomy" id="1175486"/>
    <lineage>
        <taxon>Bacteria</taxon>
        <taxon>Bacillati</taxon>
        <taxon>Actinomycetota</taxon>
        <taxon>Actinomycetes</taxon>
        <taxon>Propionibacteriales</taxon>
        <taxon>Nocardioidaceae</taxon>
        <taxon>Nocardioides</taxon>
    </lineage>
</organism>
<keyword evidence="4 9" id="KW-0812">Transmembrane</keyword>
<feature type="transmembrane region" description="Helical" evidence="9">
    <location>
        <begin position="376"/>
        <end position="407"/>
    </location>
</feature>
<name>A0A543A983_9ACTN</name>
<feature type="transmembrane region" description="Helical" evidence="9">
    <location>
        <begin position="422"/>
        <end position="440"/>
    </location>
</feature>
<comment type="similarity">
    <text evidence="8">Belongs to the binding-protein-dependent transport system permease family. LivHM subfamily.</text>
</comment>
<feature type="transmembrane region" description="Helical" evidence="9">
    <location>
        <begin position="343"/>
        <end position="364"/>
    </location>
</feature>
<feature type="chain" id="PRO_5021987678" evidence="10">
    <location>
        <begin position="30"/>
        <end position="447"/>
    </location>
</feature>
<dbReference type="AlphaFoldDB" id="A0A543A983"/>
<proteinExistence type="inferred from homology"/>
<dbReference type="RefSeq" id="WP_141781079.1">
    <property type="nucleotide sequence ID" value="NZ_VFOV01000001.1"/>
</dbReference>
<evidence type="ECO:0000256" key="9">
    <source>
        <dbReference type="SAM" id="Phobius"/>
    </source>
</evidence>
<dbReference type="PANTHER" id="PTHR11795:SF445">
    <property type="entry name" value="AMINO ACID ABC TRANSPORTER PERMEASE PROTEIN"/>
    <property type="match status" value="1"/>
</dbReference>
<dbReference type="OrthoDB" id="9807115at2"/>
<keyword evidence="7 9" id="KW-0472">Membrane</keyword>
<evidence type="ECO:0000256" key="5">
    <source>
        <dbReference type="ARBA" id="ARBA00022970"/>
    </source>
</evidence>
<evidence type="ECO:0000256" key="3">
    <source>
        <dbReference type="ARBA" id="ARBA00022475"/>
    </source>
</evidence>
<evidence type="ECO:0000256" key="4">
    <source>
        <dbReference type="ARBA" id="ARBA00022692"/>
    </source>
</evidence>
<dbReference type="GO" id="GO:0022857">
    <property type="term" value="F:transmembrane transporter activity"/>
    <property type="evidence" value="ECO:0007669"/>
    <property type="project" value="InterPro"/>
</dbReference>
<comment type="caution">
    <text evidence="11">The sequence shown here is derived from an EMBL/GenBank/DDBJ whole genome shotgun (WGS) entry which is preliminary data.</text>
</comment>
<keyword evidence="5" id="KW-0029">Amino-acid transport</keyword>
<dbReference type="InterPro" id="IPR052157">
    <property type="entry name" value="BCAA_transport_permease"/>
</dbReference>
<dbReference type="InterPro" id="IPR001851">
    <property type="entry name" value="ABC_transp_permease"/>
</dbReference>
<sequence length="447" mass="47328">MRKRLYRVLVALIGALMVLLVGTPGAAQATETPPPDATAIQVTLQDQANKDAEGNPKPVPGVTLQVTKDGKEAGEGVTDDKGVATIVVEELGEYVVTLDEKTLPSGTVLDENTKDEATVQVRFQGPNNRAIFPIGVTAGEHSSFGKDLMQNIRAGIVFALVLGLAGLGFTLVFGTTGLSNFAHGELITFGAVMAWTFDQIFKTGGLAAVSVILAGVVAVILGGLGGYVQDKVLWGPLRRRGTGLIAMMIVSIGLSFFLRYVFQYFFSSSTKAYSQYTQQVRESHWYYLGFALASREVVIILVSAVTILAVCVWLSKSRLGKAMRAVSDNPALAASSGLRVDSVITSAWVIGGALTALSGVLYALRASEINTFMGMRILLVVLAAVTLGGLGTVWGALIGSLVIGLVYELGPMFGVPESIKEVGPLLIMIVILLVRPQGILGRKERLG</sequence>
<feature type="transmembrane region" description="Helical" evidence="9">
    <location>
        <begin position="244"/>
        <end position="266"/>
    </location>
</feature>
<gene>
    <name evidence="11" type="ORF">FB381_3080</name>
</gene>
<evidence type="ECO:0000256" key="8">
    <source>
        <dbReference type="ARBA" id="ARBA00037998"/>
    </source>
</evidence>
<feature type="transmembrane region" description="Helical" evidence="9">
    <location>
        <begin position="203"/>
        <end position="224"/>
    </location>
</feature>
<keyword evidence="10" id="KW-0732">Signal</keyword>
<dbReference type="CDD" id="cd06582">
    <property type="entry name" value="TM_PBP1_LivH_like"/>
    <property type="match status" value="1"/>
</dbReference>
<feature type="transmembrane region" description="Helical" evidence="9">
    <location>
        <begin position="287"/>
        <end position="315"/>
    </location>
</feature>
<evidence type="ECO:0000256" key="2">
    <source>
        <dbReference type="ARBA" id="ARBA00022448"/>
    </source>
</evidence>
<reference evidence="11 12" key="1">
    <citation type="submission" date="2019-06" db="EMBL/GenBank/DDBJ databases">
        <title>Sequencing the genomes of 1000 actinobacteria strains.</title>
        <authorList>
            <person name="Klenk H.-P."/>
        </authorList>
    </citation>
    <scope>NUCLEOTIDE SEQUENCE [LARGE SCALE GENOMIC DNA]</scope>
    <source>
        <strain evidence="11 12">DSM 25218</strain>
    </source>
</reference>
<evidence type="ECO:0000256" key="1">
    <source>
        <dbReference type="ARBA" id="ARBA00004651"/>
    </source>
</evidence>
<dbReference type="Proteomes" id="UP000320209">
    <property type="component" value="Unassembled WGS sequence"/>
</dbReference>
<dbReference type="GO" id="GO:0005886">
    <property type="term" value="C:plasma membrane"/>
    <property type="evidence" value="ECO:0007669"/>
    <property type="project" value="UniProtKB-SubCell"/>
</dbReference>
<dbReference type="EMBL" id="VFOV01000001">
    <property type="protein sequence ID" value="TQL69178.1"/>
    <property type="molecule type" value="Genomic_DNA"/>
</dbReference>
<feature type="transmembrane region" description="Helical" evidence="9">
    <location>
        <begin position="156"/>
        <end position="182"/>
    </location>
</feature>
<protein>
    <submittedName>
        <fullName evidence="11">Amino acid/amide ABC transporter membrane protein 1 (HAAT family)</fullName>
    </submittedName>
</protein>
<evidence type="ECO:0000313" key="11">
    <source>
        <dbReference type="EMBL" id="TQL69178.1"/>
    </source>
</evidence>